<keyword evidence="1" id="KW-0732">Signal</keyword>
<evidence type="ECO:0000256" key="1">
    <source>
        <dbReference type="SAM" id="SignalP"/>
    </source>
</evidence>
<proteinExistence type="predicted"/>
<comment type="caution">
    <text evidence="2">The sequence shown here is derived from an EMBL/GenBank/DDBJ whole genome shotgun (WGS) entry which is preliminary data.</text>
</comment>
<keyword evidence="3" id="KW-1185">Reference proteome</keyword>
<dbReference type="EMBL" id="WNTK01000012">
    <property type="protein sequence ID" value="KAG9475818.1"/>
    <property type="molecule type" value="Genomic_DNA"/>
</dbReference>
<reference evidence="2" key="1">
    <citation type="thesis" date="2020" institute="ProQuest LLC" country="789 East Eisenhower Parkway, Ann Arbor, MI, USA">
        <title>Comparative Genomics and Chromosome Evolution.</title>
        <authorList>
            <person name="Mudd A.B."/>
        </authorList>
    </citation>
    <scope>NUCLEOTIDE SEQUENCE</scope>
    <source>
        <strain evidence="2">HN-11 Male</strain>
        <tissue evidence="2">Kidney and liver</tissue>
    </source>
</reference>
<accession>A0A8J6JZU8</accession>
<name>A0A8J6JZU8_ELECQ</name>
<evidence type="ECO:0008006" key="4">
    <source>
        <dbReference type="Google" id="ProtNLM"/>
    </source>
</evidence>
<dbReference type="AlphaFoldDB" id="A0A8J6JZU8"/>
<protein>
    <recommendedName>
        <fullName evidence="4">Secreted protein</fullName>
    </recommendedName>
</protein>
<gene>
    <name evidence="2" type="ORF">GDO78_003954</name>
</gene>
<feature type="signal peptide" evidence="1">
    <location>
        <begin position="1"/>
        <end position="28"/>
    </location>
</feature>
<dbReference type="Proteomes" id="UP000770717">
    <property type="component" value="Unassembled WGS sequence"/>
</dbReference>
<sequence length="70" mass="7833">MWVAGLTHSTFFFFCMVILVSNFMSVGCCVPPSPSHSSVLHACVTFRCSPFFKDTQDLFQEGPPCPLHVY</sequence>
<feature type="chain" id="PRO_5035299389" description="Secreted protein" evidence="1">
    <location>
        <begin position="29"/>
        <end position="70"/>
    </location>
</feature>
<organism evidence="2 3">
    <name type="scientific">Eleutherodactylus coqui</name>
    <name type="common">Puerto Rican coqui</name>
    <dbReference type="NCBI Taxonomy" id="57060"/>
    <lineage>
        <taxon>Eukaryota</taxon>
        <taxon>Metazoa</taxon>
        <taxon>Chordata</taxon>
        <taxon>Craniata</taxon>
        <taxon>Vertebrata</taxon>
        <taxon>Euteleostomi</taxon>
        <taxon>Amphibia</taxon>
        <taxon>Batrachia</taxon>
        <taxon>Anura</taxon>
        <taxon>Neobatrachia</taxon>
        <taxon>Hyloidea</taxon>
        <taxon>Eleutherodactylidae</taxon>
        <taxon>Eleutherodactylinae</taxon>
        <taxon>Eleutherodactylus</taxon>
        <taxon>Eleutherodactylus</taxon>
    </lineage>
</organism>
<evidence type="ECO:0000313" key="3">
    <source>
        <dbReference type="Proteomes" id="UP000770717"/>
    </source>
</evidence>
<evidence type="ECO:0000313" key="2">
    <source>
        <dbReference type="EMBL" id="KAG9475818.1"/>
    </source>
</evidence>